<gene>
    <name evidence="2" type="ORF">EAV92_00380</name>
</gene>
<evidence type="ECO:0008006" key="4">
    <source>
        <dbReference type="Google" id="ProtNLM"/>
    </source>
</evidence>
<dbReference type="PROSITE" id="PS51257">
    <property type="entry name" value="PROKAR_LIPOPROTEIN"/>
    <property type="match status" value="1"/>
</dbReference>
<evidence type="ECO:0000313" key="3">
    <source>
        <dbReference type="Proteomes" id="UP000269097"/>
    </source>
</evidence>
<evidence type="ECO:0000256" key="1">
    <source>
        <dbReference type="SAM" id="SignalP"/>
    </source>
</evidence>
<accession>A0A3G3JTI1</accession>
<dbReference type="AlphaFoldDB" id="A0A3G3JTI1"/>
<keyword evidence="1" id="KW-0732">Signal</keyword>
<dbReference type="KEGG" id="coh:EAV92_00380"/>
<dbReference type="Proteomes" id="UP000269097">
    <property type="component" value="Chromosome"/>
</dbReference>
<name>A0A3G3JTI1_9BACL</name>
<organism evidence="2 3">
    <name type="scientific">Cohnella candidum</name>
    <dbReference type="NCBI Taxonomy" id="2674991"/>
    <lineage>
        <taxon>Bacteria</taxon>
        <taxon>Bacillati</taxon>
        <taxon>Bacillota</taxon>
        <taxon>Bacilli</taxon>
        <taxon>Bacillales</taxon>
        <taxon>Paenibacillaceae</taxon>
        <taxon>Cohnella</taxon>
    </lineage>
</organism>
<dbReference type="RefSeq" id="WP_123039261.1">
    <property type="nucleotide sequence ID" value="NZ_CP033433.1"/>
</dbReference>
<proteinExistence type="predicted"/>
<protein>
    <recommendedName>
        <fullName evidence="4">DUF4399 domain-containing protein</fullName>
    </recommendedName>
</protein>
<reference evidence="2 3" key="1">
    <citation type="submission" date="2018-10" db="EMBL/GenBank/DDBJ databases">
        <title>Genome Sequence of Cohnella sp.</title>
        <authorList>
            <person name="Srinivasan S."/>
            <person name="Kim M.K."/>
        </authorList>
    </citation>
    <scope>NUCLEOTIDE SEQUENCE [LARGE SCALE GENOMIC DNA]</scope>
    <source>
        <strain evidence="2 3">18JY8-7</strain>
    </source>
</reference>
<feature type="signal peptide" evidence="1">
    <location>
        <begin position="1"/>
        <end position="23"/>
    </location>
</feature>
<dbReference type="EMBL" id="CP033433">
    <property type="protein sequence ID" value="AYQ71197.1"/>
    <property type="molecule type" value="Genomic_DNA"/>
</dbReference>
<keyword evidence="3" id="KW-1185">Reference proteome</keyword>
<sequence length="125" mass="14028">MKFRGIYLAVICCFMLAACGNKAQTASGNQVHKPSLDVKWKVEGTTFAIDVETDMHISPEHYGQGRKTGEGHIHMYLDDNDKIGVTESHYEFPNVPSGDHILKVSLHNNDHTPYDVTKTIKFKIP</sequence>
<evidence type="ECO:0000313" key="2">
    <source>
        <dbReference type="EMBL" id="AYQ71197.1"/>
    </source>
</evidence>
<feature type="chain" id="PRO_5038596782" description="DUF4399 domain-containing protein" evidence="1">
    <location>
        <begin position="24"/>
        <end position="125"/>
    </location>
</feature>